<dbReference type="KEGG" id="vg:30310027"/>
<sequence>MNDVLNEDWIDALLDDTDLPDLDLYDDSAPTEFAEDVRGDWS</sequence>
<evidence type="ECO:0000313" key="2">
    <source>
        <dbReference type="Proteomes" id="UP000204364"/>
    </source>
</evidence>
<reference evidence="1 2" key="1">
    <citation type="journal article" date="2016" name="Virology">
        <title>The genomic content and context of auxiliary metabolic genes in marine cyanomyoviruses.</title>
        <authorList>
            <person name="Crummett L.T."/>
            <person name="Puxty R.J."/>
            <person name="Weihe C."/>
            <person name="Marston M.F."/>
            <person name="Martiny J.B."/>
        </authorList>
    </citation>
    <scope>NUCLEOTIDE SEQUENCE [LARGE SCALE GENOMIC DNA]</scope>
    <source>
        <strain evidence="1">0810PA09</strain>
    </source>
</reference>
<protein>
    <submittedName>
        <fullName evidence="1">Uncharacterized protein</fullName>
    </submittedName>
</protein>
<dbReference type="RefSeq" id="YP_009325063.1">
    <property type="nucleotide sequence ID" value="NC_031944.1"/>
</dbReference>
<gene>
    <name evidence="1" type="ORF">P090810_074</name>
</gene>
<proteinExistence type="predicted"/>
<organism evidence="1 2">
    <name type="scientific">Synechococcus phage S-WAM1</name>
    <dbReference type="NCBI Taxonomy" id="1815521"/>
    <lineage>
        <taxon>Viruses</taxon>
        <taxon>Duplodnaviria</taxon>
        <taxon>Heunggongvirae</taxon>
        <taxon>Uroviricota</taxon>
        <taxon>Caudoviricetes</taxon>
        <taxon>Pantevenvirales</taxon>
        <taxon>Kyanoviridae</taxon>
        <taxon>Sokavirus</taxon>
        <taxon>Sokavirus swam1</taxon>
    </lineage>
</organism>
<name>A0A1D8KSJ3_9CAUD</name>
<dbReference type="Proteomes" id="UP000204364">
    <property type="component" value="Segment"/>
</dbReference>
<dbReference type="EMBL" id="KU686210">
    <property type="protein sequence ID" value="AOV61547.1"/>
    <property type="molecule type" value="Genomic_DNA"/>
</dbReference>
<dbReference type="GeneID" id="30310027"/>
<accession>A0A1D8KSJ3</accession>
<evidence type="ECO:0000313" key="1">
    <source>
        <dbReference type="EMBL" id="AOV61547.1"/>
    </source>
</evidence>
<keyword evidence="2" id="KW-1185">Reference proteome</keyword>